<organism evidence="1 2">
    <name type="scientific">Bacillus thuringiensis</name>
    <dbReference type="NCBI Taxonomy" id="1428"/>
    <lineage>
        <taxon>Bacteria</taxon>
        <taxon>Bacillati</taxon>
        <taxon>Bacillota</taxon>
        <taxon>Bacilli</taxon>
        <taxon>Bacillales</taxon>
        <taxon>Bacillaceae</taxon>
        <taxon>Bacillus</taxon>
        <taxon>Bacillus cereus group</taxon>
    </lineage>
</organism>
<dbReference type="Proteomes" id="UP000219897">
    <property type="component" value="Unassembled WGS sequence"/>
</dbReference>
<gene>
    <name evidence="1" type="ORF">CN495_08025</name>
</gene>
<dbReference type="AlphaFoldDB" id="A0ABD6SCP4"/>
<sequence>MLEQAKVIVESKKKEVLKQVEDRLCTKELDNMERRNLQVLRKGLVSYFHAVDKLSIGHVRNGKLKIRNALDSMVRIGMEPTFLTRKQFADLDTLVRVLRVGMFDKGTVGYEKVERIIRETEVVGLAGKD</sequence>
<evidence type="ECO:0000313" key="1">
    <source>
        <dbReference type="EMBL" id="PER55692.1"/>
    </source>
</evidence>
<comment type="caution">
    <text evidence="1">The sequence shown here is derived from an EMBL/GenBank/DDBJ whole genome shotgun (WGS) entry which is preliminary data.</text>
</comment>
<accession>A0ABD6SCP4</accession>
<protein>
    <submittedName>
        <fullName evidence="1">Uncharacterized protein</fullName>
    </submittedName>
</protein>
<dbReference type="RefSeq" id="WP_098317033.1">
    <property type="nucleotide sequence ID" value="NZ_NTYF01000023.1"/>
</dbReference>
<name>A0ABD6SCP4_BACTU</name>
<proteinExistence type="predicted"/>
<reference evidence="1 2" key="1">
    <citation type="submission" date="2017-09" db="EMBL/GenBank/DDBJ databases">
        <title>Large-scale bioinformatics analysis of Bacillus genomes uncovers conserved roles of natural products in bacterial physiology.</title>
        <authorList>
            <consortium name="Agbiome Team Llc"/>
            <person name="Bleich R.M."/>
            <person name="Kirk G.J."/>
            <person name="Santa Maria K.C."/>
            <person name="Allen S.E."/>
            <person name="Farag S."/>
            <person name="Shank E.A."/>
            <person name="Bowers A."/>
        </authorList>
    </citation>
    <scope>NUCLEOTIDE SEQUENCE [LARGE SCALE GENOMIC DNA]</scope>
    <source>
        <strain evidence="1 2">AFS005140</strain>
    </source>
</reference>
<evidence type="ECO:0000313" key="2">
    <source>
        <dbReference type="Proteomes" id="UP000219897"/>
    </source>
</evidence>
<dbReference type="EMBL" id="NTYF01000023">
    <property type="protein sequence ID" value="PER55692.1"/>
    <property type="molecule type" value="Genomic_DNA"/>
</dbReference>